<keyword evidence="2" id="KW-1185">Reference proteome</keyword>
<comment type="caution">
    <text evidence="1">The sequence shown here is derived from an EMBL/GenBank/DDBJ whole genome shotgun (WGS) entry which is preliminary data.</text>
</comment>
<dbReference type="EMBL" id="PDOE01000028">
    <property type="protein sequence ID" value="RKL64937.1"/>
    <property type="molecule type" value="Genomic_DNA"/>
</dbReference>
<sequence length="76" mass="8523">MLFLRLKEIQMISVADNFLLFPKNPSVKSWLDVCSLGEHDAVGVAYGIRVTGRMESVLKKIIDNKSLYRIGGMPLV</sequence>
<dbReference type="Proteomes" id="UP000281498">
    <property type="component" value="Unassembled WGS sequence"/>
</dbReference>
<organism evidence="1 2">
    <name type="scientific">Salipaludibacillus neizhouensis</name>
    <dbReference type="NCBI Taxonomy" id="885475"/>
    <lineage>
        <taxon>Bacteria</taxon>
        <taxon>Bacillati</taxon>
        <taxon>Bacillota</taxon>
        <taxon>Bacilli</taxon>
        <taxon>Bacillales</taxon>
        <taxon>Bacillaceae</taxon>
    </lineage>
</organism>
<proteinExistence type="predicted"/>
<gene>
    <name evidence="1" type="ORF">CR203_23580</name>
</gene>
<reference evidence="1 2" key="1">
    <citation type="submission" date="2017-10" db="EMBL/GenBank/DDBJ databases">
        <title>Bacillus sp. nov., a halophilic bacterium isolated from a Keqin Lake.</title>
        <authorList>
            <person name="Wang H."/>
        </authorList>
    </citation>
    <scope>NUCLEOTIDE SEQUENCE [LARGE SCALE GENOMIC DNA]</scope>
    <source>
        <strain evidence="1 2">KCTC 13187</strain>
    </source>
</reference>
<name>A0A3A9JWU2_9BACI</name>
<evidence type="ECO:0000313" key="2">
    <source>
        <dbReference type="Proteomes" id="UP000281498"/>
    </source>
</evidence>
<accession>A0A3A9JWU2</accession>
<evidence type="ECO:0000313" key="1">
    <source>
        <dbReference type="EMBL" id="RKL64937.1"/>
    </source>
</evidence>
<dbReference type="AlphaFoldDB" id="A0A3A9JWU2"/>
<dbReference type="Gene3D" id="3.50.50.100">
    <property type="match status" value="1"/>
</dbReference>
<protein>
    <submittedName>
        <fullName evidence="1">Uncharacterized protein</fullName>
    </submittedName>
</protein>